<proteinExistence type="predicted"/>
<dbReference type="Pfam" id="PF02325">
    <property type="entry name" value="CCB3_YggT"/>
    <property type="match status" value="1"/>
</dbReference>
<keyword evidence="1" id="KW-0812">Transmembrane</keyword>
<evidence type="ECO:0008006" key="4">
    <source>
        <dbReference type="Google" id="ProtNLM"/>
    </source>
</evidence>
<feature type="transmembrane region" description="Helical" evidence="1">
    <location>
        <begin position="6"/>
        <end position="30"/>
    </location>
</feature>
<protein>
    <recommendedName>
        <fullName evidence="4">YggT family protein</fullName>
    </recommendedName>
</protein>
<gene>
    <name evidence="2" type="ORF">KSX_28580</name>
</gene>
<reference evidence="2" key="1">
    <citation type="submission" date="2020-10" db="EMBL/GenBank/DDBJ databases">
        <title>Taxonomic study of unclassified bacteria belonging to the class Ktedonobacteria.</title>
        <authorList>
            <person name="Yabe S."/>
            <person name="Wang C.M."/>
            <person name="Zheng Y."/>
            <person name="Sakai Y."/>
            <person name="Cavaletti L."/>
            <person name="Monciardini P."/>
            <person name="Donadio S."/>
        </authorList>
    </citation>
    <scope>NUCLEOTIDE SEQUENCE</scope>
    <source>
        <strain evidence="2">SOSP1-1</strain>
    </source>
</reference>
<sequence>MPFPILHIIVLYGIDFLIISMIIRMIASWFNIDERNGFIRFFTKVTDPFIKPIRRFVKPIGMFDIAFILAWFMLAALNILLSQALPANW</sequence>
<evidence type="ECO:0000313" key="2">
    <source>
        <dbReference type="EMBL" id="GHO44695.1"/>
    </source>
</evidence>
<comment type="caution">
    <text evidence="2">The sequence shown here is derived from an EMBL/GenBank/DDBJ whole genome shotgun (WGS) entry which is preliminary data.</text>
</comment>
<name>A0A8J3MR58_9CHLR</name>
<evidence type="ECO:0000256" key="1">
    <source>
        <dbReference type="SAM" id="Phobius"/>
    </source>
</evidence>
<dbReference type="InterPro" id="IPR003425">
    <property type="entry name" value="CCB3/YggT"/>
</dbReference>
<organism evidence="2 3">
    <name type="scientific">Ktedonospora formicarum</name>
    <dbReference type="NCBI Taxonomy" id="2778364"/>
    <lineage>
        <taxon>Bacteria</taxon>
        <taxon>Bacillati</taxon>
        <taxon>Chloroflexota</taxon>
        <taxon>Ktedonobacteria</taxon>
        <taxon>Ktedonobacterales</taxon>
        <taxon>Ktedonobacteraceae</taxon>
        <taxon>Ktedonospora</taxon>
    </lineage>
</organism>
<keyword evidence="1" id="KW-0472">Membrane</keyword>
<feature type="transmembrane region" description="Helical" evidence="1">
    <location>
        <begin position="60"/>
        <end position="81"/>
    </location>
</feature>
<keyword evidence="1" id="KW-1133">Transmembrane helix</keyword>
<keyword evidence="3" id="KW-1185">Reference proteome</keyword>
<dbReference type="Proteomes" id="UP000612362">
    <property type="component" value="Unassembled WGS sequence"/>
</dbReference>
<dbReference type="RefSeq" id="WP_220194073.1">
    <property type="nucleotide sequence ID" value="NZ_BNJF01000001.1"/>
</dbReference>
<accession>A0A8J3MR58</accession>
<dbReference type="GO" id="GO:0016020">
    <property type="term" value="C:membrane"/>
    <property type="evidence" value="ECO:0007669"/>
    <property type="project" value="InterPro"/>
</dbReference>
<dbReference type="AlphaFoldDB" id="A0A8J3MR58"/>
<evidence type="ECO:0000313" key="3">
    <source>
        <dbReference type="Proteomes" id="UP000612362"/>
    </source>
</evidence>
<dbReference type="EMBL" id="BNJF01000001">
    <property type="protein sequence ID" value="GHO44695.1"/>
    <property type="molecule type" value="Genomic_DNA"/>
</dbReference>